<evidence type="ECO:0000259" key="6">
    <source>
        <dbReference type="PROSITE" id="PS50977"/>
    </source>
</evidence>
<evidence type="ECO:0000256" key="2">
    <source>
        <dbReference type="ARBA" id="ARBA00023125"/>
    </source>
</evidence>
<dbReference type="PRINTS" id="PR00455">
    <property type="entry name" value="HTHTETR"/>
</dbReference>
<comment type="caution">
    <text evidence="7">The sequence shown here is derived from an EMBL/GenBank/DDBJ whole genome shotgun (WGS) entry which is preliminary data.</text>
</comment>
<dbReference type="InterPro" id="IPR011075">
    <property type="entry name" value="TetR_C"/>
</dbReference>
<dbReference type="InterPro" id="IPR001647">
    <property type="entry name" value="HTH_TetR"/>
</dbReference>
<dbReference type="Pfam" id="PF00440">
    <property type="entry name" value="TetR_N"/>
    <property type="match status" value="1"/>
</dbReference>
<dbReference type="Proteomes" id="UP001501295">
    <property type="component" value="Unassembled WGS sequence"/>
</dbReference>
<keyword evidence="3" id="KW-0804">Transcription</keyword>
<name>A0ABP8VP01_9MICO</name>
<dbReference type="PROSITE" id="PS50977">
    <property type="entry name" value="HTH_TETR_2"/>
    <property type="match status" value="1"/>
</dbReference>
<evidence type="ECO:0000313" key="8">
    <source>
        <dbReference type="Proteomes" id="UP001501295"/>
    </source>
</evidence>
<evidence type="ECO:0000256" key="4">
    <source>
        <dbReference type="PROSITE-ProRule" id="PRU00335"/>
    </source>
</evidence>
<keyword evidence="2 4" id="KW-0238">DNA-binding</keyword>
<dbReference type="PANTHER" id="PTHR30055">
    <property type="entry name" value="HTH-TYPE TRANSCRIPTIONAL REGULATOR RUTR"/>
    <property type="match status" value="1"/>
</dbReference>
<dbReference type="Gene3D" id="1.10.10.60">
    <property type="entry name" value="Homeodomain-like"/>
    <property type="match status" value="1"/>
</dbReference>
<evidence type="ECO:0000313" key="7">
    <source>
        <dbReference type="EMBL" id="GAA4667752.1"/>
    </source>
</evidence>
<feature type="domain" description="HTH tetR-type" evidence="6">
    <location>
        <begin position="26"/>
        <end position="86"/>
    </location>
</feature>
<organism evidence="7 8">
    <name type="scientific">Frondihabitans cladoniiphilus</name>
    <dbReference type="NCBI Taxonomy" id="715785"/>
    <lineage>
        <taxon>Bacteria</taxon>
        <taxon>Bacillati</taxon>
        <taxon>Actinomycetota</taxon>
        <taxon>Actinomycetes</taxon>
        <taxon>Micrococcales</taxon>
        <taxon>Microbacteriaceae</taxon>
        <taxon>Frondihabitans</taxon>
    </lineage>
</organism>
<sequence length="216" mass="23187">MKGSESDARVDRSAPDGQRPGRPFDHSRDALVLSTTLDLLAERDYDRVTLDEVATRTGKAKTTLYRRWATKDDLIVAAIRAAGRPPEVDDLPDLGSLRADLLAVVDSPWLGGSARRLAIFLNLASAARGSARLAPIVRAEVTEPYVDVYRRLLERAVERGEVSAGLVPRIPLLAAVVPAMSTHALSAGSGPVERSHFVAVIDDVVLAALGVVPPRD</sequence>
<protein>
    <submittedName>
        <fullName evidence="7">TetR/AcrR family transcriptional regulator</fullName>
    </submittedName>
</protein>
<dbReference type="InterPro" id="IPR009057">
    <property type="entry name" value="Homeodomain-like_sf"/>
</dbReference>
<feature type="region of interest" description="Disordered" evidence="5">
    <location>
        <begin position="1"/>
        <end position="26"/>
    </location>
</feature>
<feature type="compositionally biased region" description="Basic and acidic residues" evidence="5">
    <location>
        <begin position="1"/>
        <end position="14"/>
    </location>
</feature>
<evidence type="ECO:0000256" key="5">
    <source>
        <dbReference type="SAM" id="MobiDB-lite"/>
    </source>
</evidence>
<accession>A0ABP8VP01</accession>
<dbReference type="Pfam" id="PF16859">
    <property type="entry name" value="TetR_C_11"/>
    <property type="match status" value="1"/>
</dbReference>
<dbReference type="InterPro" id="IPR036271">
    <property type="entry name" value="Tet_transcr_reg_TetR-rel_C_sf"/>
</dbReference>
<dbReference type="SUPFAM" id="SSF46689">
    <property type="entry name" value="Homeodomain-like"/>
    <property type="match status" value="1"/>
</dbReference>
<dbReference type="SUPFAM" id="SSF48498">
    <property type="entry name" value="Tetracyclin repressor-like, C-terminal domain"/>
    <property type="match status" value="1"/>
</dbReference>
<gene>
    <name evidence="7" type="ORF">GCM10025780_07590</name>
</gene>
<keyword evidence="8" id="KW-1185">Reference proteome</keyword>
<dbReference type="InterPro" id="IPR050109">
    <property type="entry name" value="HTH-type_TetR-like_transc_reg"/>
</dbReference>
<keyword evidence="1" id="KW-0805">Transcription regulation</keyword>
<dbReference type="Gene3D" id="1.10.357.10">
    <property type="entry name" value="Tetracycline Repressor, domain 2"/>
    <property type="match status" value="1"/>
</dbReference>
<dbReference type="PANTHER" id="PTHR30055:SF149">
    <property type="entry name" value="TETR-FAMILY TRANSCRIPTIONAL REGULATOR"/>
    <property type="match status" value="1"/>
</dbReference>
<proteinExistence type="predicted"/>
<reference evidence="8" key="1">
    <citation type="journal article" date="2019" name="Int. J. Syst. Evol. Microbiol.">
        <title>The Global Catalogue of Microorganisms (GCM) 10K type strain sequencing project: providing services to taxonomists for standard genome sequencing and annotation.</title>
        <authorList>
            <consortium name="The Broad Institute Genomics Platform"/>
            <consortium name="The Broad Institute Genome Sequencing Center for Infectious Disease"/>
            <person name="Wu L."/>
            <person name="Ma J."/>
        </authorList>
    </citation>
    <scope>NUCLEOTIDE SEQUENCE [LARGE SCALE GENOMIC DNA]</scope>
    <source>
        <strain evidence="8">JCM 18956</strain>
    </source>
</reference>
<dbReference type="RefSeq" id="WP_345373368.1">
    <property type="nucleotide sequence ID" value="NZ_BAABLM010000001.1"/>
</dbReference>
<evidence type="ECO:0000256" key="1">
    <source>
        <dbReference type="ARBA" id="ARBA00023015"/>
    </source>
</evidence>
<dbReference type="EMBL" id="BAABLM010000001">
    <property type="protein sequence ID" value="GAA4667752.1"/>
    <property type="molecule type" value="Genomic_DNA"/>
</dbReference>
<feature type="DNA-binding region" description="H-T-H motif" evidence="4">
    <location>
        <begin position="49"/>
        <end position="68"/>
    </location>
</feature>
<evidence type="ECO:0000256" key="3">
    <source>
        <dbReference type="ARBA" id="ARBA00023163"/>
    </source>
</evidence>